<organism evidence="1 2">
    <name type="scientific">Alicycliphilus denitrificans</name>
    <dbReference type="NCBI Taxonomy" id="179636"/>
    <lineage>
        <taxon>Bacteria</taxon>
        <taxon>Pseudomonadati</taxon>
        <taxon>Pseudomonadota</taxon>
        <taxon>Betaproteobacteria</taxon>
        <taxon>Burkholderiales</taxon>
        <taxon>Comamonadaceae</taxon>
        <taxon>Alicycliphilus</taxon>
    </lineage>
</organism>
<reference evidence="1 2" key="1">
    <citation type="submission" date="2020-05" db="EMBL/GenBank/DDBJ databases">
        <title>Complete genome sequence of Alicycliphilus denitrificans DP3.</title>
        <authorList>
            <person name="Chen X."/>
        </authorList>
    </citation>
    <scope>NUCLEOTIDE SEQUENCE [LARGE SCALE GENOMIC DNA]</scope>
    <source>
        <strain evidence="1 2">DP3</strain>
    </source>
</reference>
<accession>A0A858ZP53</accession>
<name>A0A858ZP53_9BURK</name>
<dbReference type="Proteomes" id="UP000500755">
    <property type="component" value="Chromosome"/>
</dbReference>
<sequence length="311" mass="33869">MYALATQKATIRLPGRWVNATCLDDSLRAQTAVHAPEVLGVELVFPSGCKVMVDAGTRLLSLVNQAAHAAKRVQLVFEEGATGTMGYLQRMGFFEFLDRSVRVQPEPLAQDVSEHRQHRSLIEFARIHPSRKDESLPSQLADRIARGVGSMSADRAKKLEDTAWHVFAELIQNIHRHAQAPIDGYAALQIYKSPKGRRAVVSVSDSGLGLLSTLRQGLESRQARTAGLSDAALLLKVVSEGVSRFGGGNGCGICTSAQKALAFDTTLDFRLFDSSLHLEPQPGSGFALANHREGLSPIWGTHIAFEFRLDS</sequence>
<proteinExistence type="predicted"/>
<dbReference type="EMBL" id="CP051298">
    <property type="protein sequence ID" value="QKD42605.1"/>
    <property type="molecule type" value="Genomic_DNA"/>
</dbReference>
<gene>
    <name evidence="1" type="ORF">HF896_02855</name>
</gene>
<evidence type="ECO:0000313" key="2">
    <source>
        <dbReference type="Proteomes" id="UP000500755"/>
    </source>
</evidence>
<dbReference type="RefSeq" id="WP_168727689.1">
    <property type="nucleotide sequence ID" value="NZ_CP051298.1"/>
</dbReference>
<evidence type="ECO:0000313" key="1">
    <source>
        <dbReference type="EMBL" id="QKD42605.1"/>
    </source>
</evidence>
<dbReference type="AlphaFoldDB" id="A0A858ZP53"/>
<protein>
    <submittedName>
        <fullName evidence="1">Uncharacterized protein</fullName>
    </submittedName>
</protein>